<dbReference type="Gene3D" id="3.40.50.300">
    <property type="entry name" value="P-loop containing nucleotide triphosphate hydrolases"/>
    <property type="match status" value="3"/>
</dbReference>
<keyword evidence="10 12" id="KW-0238">DNA-binding</keyword>
<dbReference type="GO" id="GO:0017108">
    <property type="term" value="F:5'-flap endonuclease activity"/>
    <property type="evidence" value="ECO:0007669"/>
    <property type="project" value="UniProtKB-UniRule"/>
</dbReference>
<feature type="compositionally biased region" description="Low complexity" evidence="13">
    <location>
        <begin position="386"/>
        <end position="399"/>
    </location>
</feature>
<dbReference type="InterPro" id="IPR026851">
    <property type="entry name" value="Dna2/JHS1_DEXXQ-box"/>
</dbReference>
<feature type="region of interest" description="Disordered" evidence="13">
    <location>
        <begin position="519"/>
        <end position="538"/>
    </location>
</feature>
<dbReference type="PANTHER" id="PTHR10887:SF433">
    <property type="entry name" value="DNA REPLICATION ATP-DEPENDENT HELICASE_NUCLEASE DNA2"/>
    <property type="match status" value="1"/>
</dbReference>
<dbReference type="Pfam" id="PF13087">
    <property type="entry name" value="AAA_12"/>
    <property type="match status" value="1"/>
</dbReference>
<keyword evidence="5 12" id="KW-0378">Hydrolase</keyword>
<dbReference type="Pfam" id="PF13086">
    <property type="entry name" value="AAA_11"/>
    <property type="match status" value="2"/>
</dbReference>
<dbReference type="PANTHER" id="PTHR10887">
    <property type="entry name" value="DNA2/NAM7 HELICASE FAMILY"/>
    <property type="match status" value="1"/>
</dbReference>
<feature type="domain" description="DNA2/NAM7 helicase-like C-terminal" evidence="16">
    <location>
        <begin position="1325"/>
        <end position="1537"/>
    </location>
</feature>
<evidence type="ECO:0000256" key="13">
    <source>
        <dbReference type="SAM" id="MobiDB-lite"/>
    </source>
</evidence>
<feature type="compositionally biased region" description="Polar residues" evidence="13">
    <location>
        <begin position="197"/>
        <end position="213"/>
    </location>
</feature>
<evidence type="ECO:0000256" key="8">
    <source>
        <dbReference type="ARBA" id="ARBA00023004"/>
    </source>
</evidence>
<comment type="similarity">
    <text evidence="12">Belongs to the DNA2/NAM7 helicase family.</text>
</comment>
<feature type="compositionally biased region" description="Low complexity" evidence="13">
    <location>
        <begin position="48"/>
        <end position="65"/>
    </location>
</feature>
<feature type="region of interest" description="Disordered" evidence="13">
    <location>
        <begin position="472"/>
        <end position="491"/>
    </location>
</feature>
<evidence type="ECO:0000256" key="6">
    <source>
        <dbReference type="ARBA" id="ARBA00022806"/>
    </source>
</evidence>
<keyword evidence="6 12" id="KW-0347">Helicase</keyword>
<evidence type="ECO:0000313" key="17">
    <source>
        <dbReference type="EMBL" id="KAK9793499.1"/>
    </source>
</evidence>
<keyword evidence="18" id="KW-1185">Reference proteome</keyword>
<keyword evidence="3 12" id="KW-0547">Nucleotide-binding</keyword>
<dbReference type="InterPro" id="IPR047187">
    <property type="entry name" value="SF1_C_Upf1"/>
</dbReference>
<dbReference type="GO" id="GO:0051539">
    <property type="term" value="F:4 iron, 4 sulfur cluster binding"/>
    <property type="evidence" value="ECO:0007669"/>
    <property type="project" value="UniProtKB-UniRule"/>
</dbReference>
<feature type="compositionally biased region" description="Low complexity" evidence="13">
    <location>
        <begin position="107"/>
        <end position="125"/>
    </location>
</feature>
<dbReference type="GO" id="GO:0003677">
    <property type="term" value="F:DNA binding"/>
    <property type="evidence" value="ECO:0007669"/>
    <property type="project" value="UniProtKB-UniRule"/>
</dbReference>
<keyword evidence="1 12" id="KW-0540">Nuclease</keyword>
<proteinExistence type="inferred from homology"/>
<dbReference type="GO" id="GO:0005634">
    <property type="term" value="C:nucleus"/>
    <property type="evidence" value="ECO:0007669"/>
    <property type="project" value="UniProtKB-SubCell"/>
</dbReference>
<feature type="region of interest" description="Disordered" evidence="13">
    <location>
        <begin position="341"/>
        <end position="370"/>
    </location>
</feature>
<feature type="compositionally biased region" description="Polar residues" evidence="13">
    <location>
        <begin position="273"/>
        <end position="285"/>
    </location>
</feature>
<dbReference type="GO" id="GO:0071932">
    <property type="term" value="P:replication fork reversal"/>
    <property type="evidence" value="ECO:0007669"/>
    <property type="project" value="TreeGrafter"/>
</dbReference>
<dbReference type="InterPro" id="IPR041677">
    <property type="entry name" value="DNA2/NAM7_AAA_11"/>
</dbReference>
<dbReference type="GO" id="GO:0005524">
    <property type="term" value="F:ATP binding"/>
    <property type="evidence" value="ECO:0007669"/>
    <property type="project" value="UniProtKB-UniRule"/>
</dbReference>
<dbReference type="EC" id="3.6.4.12" evidence="12"/>
<comment type="caution">
    <text evidence="17">The sequence shown here is derived from an EMBL/GenBank/DDBJ whole genome shotgun (WGS) entry which is preliminary data.</text>
</comment>
<dbReference type="GO" id="GO:0005694">
    <property type="term" value="C:chromosome"/>
    <property type="evidence" value="ECO:0007669"/>
    <property type="project" value="UniProtKB-SubCell"/>
</dbReference>
<keyword evidence="8 12" id="KW-0408">Iron</keyword>
<dbReference type="InterPro" id="IPR027417">
    <property type="entry name" value="P-loop_NTPase"/>
</dbReference>
<evidence type="ECO:0000259" key="15">
    <source>
        <dbReference type="Pfam" id="PF13086"/>
    </source>
</evidence>
<accession>A0AAW1NVH8</accession>
<keyword evidence="9 12" id="KW-0411">Iron-sulfur</keyword>
<evidence type="ECO:0000256" key="11">
    <source>
        <dbReference type="ARBA" id="ARBA00023204"/>
    </source>
</evidence>
<dbReference type="GO" id="GO:0017116">
    <property type="term" value="F:single-stranded DNA helicase activity"/>
    <property type="evidence" value="ECO:0007669"/>
    <property type="project" value="UniProtKB-UniRule"/>
</dbReference>
<dbReference type="CDD" id="cd18041">
    <property type="entry name" value="DEXXQc_DNA2"/>
    <property type="match status" value="1"/>
</dbReference>
<feature type="compositionally biased region" description="Basic residues" evidence="13">
    <location>
        <begin position="237"/>
        <end position="248"/>
    </location>
</feature>
<feature type="compositionally biased region" description="Basic and acidic residues" evidence="13">
    <location>
        <begin position="302"/>
        <end position="313"/>
    </location>
</feature>
<feature type="domain" description="DNA2/NAM7 helicase helicase" evidence="15">
    <location>
        <begin position="1147"/>
        <end position="1234"/>
    </location>
</feature>
<feature type="compositionally biased region" description="Basic residues" evidence="13">
    <location>
        <begin position="345"/>
        <end position="354"/>
    </location>
</feature>
<dbReference type="InterPro" id="IPR014808">
    <property type="entry name" value="DNA_replication_fac_Dna2_N"/>
</dbReference>
<protein>
    <recommendedName>
        <fullName evidence="12">DNA replication ATP-dependent helicase/nuclease</fullName>
        <ecNumber evidence="12">3.1.-.-</ecNumber>
        <ecNumber evidence="12">3.6.4.12</ecNumber>
    </recommendedName>
</protein>
<keyword evidence="12" id="KW-0511">Multifunctional enzyme</keyword>
<feature type="region of interest" description="Disordered" evidence="13">
    <location>
        <begin position="386"/>
        <end position="452"/>
    </location>
</feature>
<feature type="compositionally biased region" description="Polar residues" evidence="13">
    <location>
        <begin position="400"/>
        <end position="410"/>
    </location>
</feature>
<evidence type="ECO:0000256" key="12">
    <source>
        <dbReference type="RuleBase" id="RU367041"/>
    </source>
</evidence>
<feature type="domain" description="DNA2/NAM7 helicase helicase" evidence="15">
    <location>
        <begin position="1252"/>
        <end position="1316"/>
    </location>
</feature>
<evidence type="ECO:0000256" key="4">
    <source>
        <dbReference type="ARBA" id="ARBA00022763"/>
    </source>
</evidence>
<dbReference type="EMBL" id="JALJOQ010000149">
    <property type="protein sequence ID" value="KAK9793499.1"/>
    <property type="molecule type" value="Genomic_DNA"/>
</dbReference>
<keyword evidence="7 12" id="KW-0067">ATP-binding</keyword>
<feature type="region of interest" description="Disordered" evidence="13">
    <location>
        <begin position="44"/>
        <end position="313"/>
    </location>
</feature>
<keyword evidence="4 12" id="KW-0227">DNA damage</keyword>
<dbReference type="Pfam" id="PF08696">
    <property type="entry name" value="Dna2"/>
    <property type="match status" value="1"/>
</dbReference>
<feature type="domain" description="DNA replication factor Dna2 N-terminal" evidence="14">
    <location>
        <begin position="576"/>
        <end position="775"/>
    </location>
</feature>
<keyword evidence="12" id="KW-0158">Chromosome</keyword>
<evidence type="ECO:0000256" key="10">
    <source>
        <dbReference type="ARBA" id="ARBA00023125"/>
    </source>
</evidence>
<gene>
    <name evidence="17" type="ORF">WJX73_007951</name>
</gene>
<comment type="subcellular location">
    <subcellularLocation>
        <location evidence="12">Nucleus</location>
    </subcellularLocation>
    <subcellularLocation>
        <location evidence="12">Chromosome</location>
    </subcellularLocation>
</comment>
<evidence type="ECO:0000259" key="16">
    <source>
        <dbReference type="Pfam" id="PF13087"/>
    </source>
</evidence>
<dbReference type="CDD" id="cd18808">
    <property type="entry name" value="SF1_C_Upf1"/>
    <property type="match status" value="1"/>
</dbReference>
<evidence type="ECO:0000256" key="7">
    <source>
        <dbReference type="ARBA" id="ARBA00022840"/>
    </source>
</evidence>
<comment type="catalytic activity">
    <reaction evidence="12">
        <text>ATP + H2O = ADP + phosphate + H(+)</text>
        <dbReference type="Rhea" id="RHEA:13065"/>
        <dbReference type="ChEBI" id="CHEBI:15377"/>
        <dbReference type="ChEBI" id="CHEBI:15378"/>
        <dbReference type="ChEBI" id="CHEBI:30616"/>
        <dbReference type="ChEBI" id="CHEBI:43474"/>
        <dbReference type="ChEBI" id="CHEBI:456216"/>
        <dbReference type="EC" id="3.6.4.12"/>
    </reaction>
</comment>
<evidence type="ECO:0000259" key="14">
    <source>
        <dbReference type="Pfam" id="PF08696"/>
    </source>
</evidence>
<dbReference type="GO" id="GO:0005737">
    <property type="term" value="C:cytoplasm"/>
    <property type="evidence" value="ECO:0007669"/>
    <property type="project" value="TreeGrafter"/>
</dbReference>
<keyword evidence="11 12" id="KW-0234">DNA repair</keyword>
<keyword evidence="12" id="KW-0539">Nucleus</keyword>
<dbReference type="GO" id="GO:0033567">
    <property type="term" value="P:DNA replication, Okazaki fragment processing"/>
    <property type="evidence" value="ECO:0007669"/>
    <property type="project" value="UniProtKB-UniRule"/>
</dbReference>
<dbReference type="InterPro" id="IPR041679">
    <property type="entry name" value="DNA2/NAM7-like_C"/>
</dbReference>
<dbReference type="GO" id="GO:0046872">
    <property type="term" value="F:metal ion binding"/>
    <property type="evidence" value="ECO:0007669"/>
    <property type="project" value="UniProtKB-UniRule"/>
</dbReference>
<dbReference type="SUPFAM" id="SSF52540">
    <property type="entry name" value="P-loop containing nucleoside triphosphate hydrolases"/>
    <property type="match status" value="1"/>
</dbReference>
<name>A0AAW1NVH8_9CHLO</name>
<evidence type="ECO:0000256" key="1">
    <source>
        <dbReference type="ARBA" id="ARBA00022722"/>
    </source>
</evidence>
<keyword evidence="12" id="KW-0235">DNA replication</keyword>
<sequence length="1563" mass="166064">MAPLARKGVKKIKLGQDITRFFDKRKAEKDEQIKASQQQSVIDLTQEGAKPATALAGKPAAPARALGDRTNGNNNSRHLGMASHYHPPQQRPSKYPHLAPDAVVSCARAQPVAVPKPAAKAPGQASEAPQAAKLATAPGKQADAPSTAGHQKPEPSAVHKPAGADATMRKQGSGARRDSRSPSLVASTRPRLLPSKRPSSCDVTPLPSQSLSQDGDDGGGTVTYERTAVGSTASSHGRARAHKDRHKSGGGGQKWLLSAPAEPPPQPPGNDDSAMNHQRSSSSFQDALLEQLLALPSPAAKRSQEDGKDIKDLKGSVFRERAAEAQTPKLSRIQEHAVGTAIKGSRLKGSKSARKAVGTSTGKRRAKGKRKALLDALDQVENLMQHSGQQQGTNQQPSGASCSTTLNNNHLEPARPSLAPDDSQTLDLRPSLPAADESRPDESQPRKKGTGVLATPHAAECHLAALFDAADVPESRAQGKSTVRDAGGEPEVAQAQQPAEELAKLNLAEAVADQAAAQAMLREERHSSPNDAQAVQAPSALPPGAEYRYVVLEVQHDSCETVVRLLSLDGQRLVMTHLRDGWADTELAPGDSVNLLAEISHQEGGALTAVCDYKSGAIIVQPQWLVSGTRVAGSYKCLRQAVLEERCGGSPNGKATLGTLLHELVQAALLGTATDVPGLLEIGKGIAAANAEKLLEVGLTDAEVLAPFKDAAPRIAAWMATYAGPRPKPSAVASTGWHAGQEEPQALAVTDVVDIEEAIWAPMHGLKGMVDASVSAAVQPAGLCTKSADEATRKLPPPHLLGQLQHAALTPISRVGNQGHKAQVVLYQLLMEERYSSTVNQGILWNLQEARPELVSRSVGEVPALLSQRNRVAAALAKTMQLPGMLQDPRACSSCFQLSNCALHHKAVEQGNAETAEMGVAFDAETAHLTPAHCEFLCRWLHLLSLEEGSLPSKRAEIWQLSGQDRERRGGCLAGLALMSHQPPQEPKGAHRYAFTRPPHAGASGNGSAPTSLADCGFSQGEMVLLGLDGSHPAIARGHIVDITLTTLTLATKGVINAHVLRQGVSIQQHPSQPPRQGGVLNKDEVATVSVRMRQNLLGLCAKASPQAEQLRRLIIDLQTPDSSTADSAMSQQQLQELTPPGAPIQELNPQQQHAVRRIVDCRDYVLLLGMPGSGKTATIVAAVAAIVQQGGTVLLTSYTNSAVDNILLRLKAAGINFLRIGRPDSVHAALQTHLLGGDSFPDTVLTGLQRIQSTVRVVGCTTLSMGHALLKGQVFDMCLVDEAGQITLPASLGPLLQARAWCLVGDPYQLPPLVTNPQARAQGLSTSLFRRLSQAHPEAVVVLSLQYRMAASIQLLANTLVYNGQLRCGNEAVANARIEAMPAHAADGLSTWIVQALRPELQSVFLDTDSFMGGESAAGREEGTGSALVNAAEAEASMQLTEALLRGGVSQQGDIGIMSPYRSQVSLLERMTKQRGWASVEVSTIDRFQGRDKNVILLSLVRSNHARTAGRLLADWRRVNVALTRAKHKLVLIGSASTVASVPLWQQLLELMRNRGWVVEMK</sequence>
<keyword evidence="12" id="KW-0004">4Fe-4S</keyword>
<dbReference type="GO" id="GO:0006281">
    <property type="term" value="P:DNA repair"/>
    <property type="evidence" value="ECO:0007669"/>
    <property type="project" value="UniProtKB-KW"/>
</dbReference>
<evidence type="ECO:0000313" key="18">
    <source>
        <dbReference type="Proteomes" id="UP001465755"/>
    </source>
</evidence>
<comment type="function">
    <text evidence="12">Key enzyme involved in DNA replication and DNA repair. Involved in Okazaki fragments processing by cleaving long flaps that escape FEN1: flaps that are longer than 27 nucleotides are coated by replication protein A complex (RPA), leading to recruit DNA2 which cleaves the flap until it is too short to bind RPA and becomes a substrate for FEN1. Also involved in 5'-end resection of DNA during double-strand break (DSB) repair by mediating the cleavage of 5'-ssDNA.</text>
</comment>
<feature type="compositionally biased region" description="Basic and acidic residues" evidence="13">
    <location>
        <begin position="436"/>
        <end position="445"/>
    </location>
</feature>
<dbReference type="Proteomes" id="UP001465755">
    <property type="component" value="Unassembled WGS sequence"/>
</dbReference>
<evidence type="ECO:0000256" key="9">
    <source>
        <dbReference type="ARBA" id="ARBA00023014"/>
    </source>
</evidence>
<evidence type="ECO:0000256" key="2">
    <source>
        <dbReference type="ARBA" id="ARBA00022723"/>
    </source>
</evidence>
<evidence type="ECO:0000256" key="3">
    <source>
        <dbReference type="ARBA" id="ARBA00022741"/>
    </source>
</evidence>
<dbReference type="InterPro" id="IPR045055">
    <property type="entry name" value="DNA2/NAM7-like"/>
</dbReference>
<keyword evidence="2 12" id="KW-0479">Metal-binding</keyword>
<dbReference type="EC" id="3.1.-.-" evidence="12"/>
<organism evidence="17 18">
    <name type="scientific">Symbiochloris irregularis</name>
    <dbReference type="NCBI Taxonomy" id="706552"/>
    <lineage>
        <taxon>Eukaryota</taxon>
        <taxon>Viridiplantae</taxon>
        <taxon>Chlorophyta</taxon>
        <taxon>core chlorophytes</taxon>
        <taxon>Trebouxiophyceae</taxon>
        <taxon>Trebouxiales</taxon>
        <taxon>Trebouxiaceae</taxon>
        <taxon>Symbiochloris</taxon>
    </lineage>
</organism>
<evidence type="ECO:0000256" key="5">
    <source>
        <dbReference type="ARBA" id="ARBA00022801"/>
    </source>
</evidence>
<reference evidence="17 18" key="1">
    <citation type="journal article" date="2024" name="Nat. Commun.">
        <title>Phylogenomics reveals the evolutionary origins of lichenization in chlorophyte algae.</title>
        <authorList>
            <person name="Puginier C."/>
            <person name="Libourel C."/>
            <person name="Otte J."/>
            <person name="Skaloud P."/>
            <person name="Haon M."/>
            <person name="Grisel S."/>
            <person name="Petersen M."/>
            <person name="Berrin J.G."/>
            <person name="Delaux P.M."/>
            <person name="Dal Grande F."/>
            <person name="Keller J."/>
        </authorList>
    </citation>
    <scope>NUCLEOTIDE SEQUENCE [LARGE SCALE GENOMIC DNA]</scope>
    <source>
        <strain evidence="17 18">SAG 2036</strain>
    </source>
</reference>